<proteinExistence type="predicted"/>
<name>A0A8H4ENP5_GIGMA</name>
<comment type="caution">
    <text evidence="2">The sequence shown here is derived from an EMBL/GenBank/DDBJ whole genome shotgun (WGS) entry which is preliminary data.</text>
</comment>
<dbReference type="EMBL" id="WTPW01000293">
    <property type="protein sequence ID" value="KAF0525865.1"/>
    <property type="molecule type" value="Genomic_DNA"/>
</dbReference>
<organism evidence="2 3">
    <name type="scientific">Gigaspora margarita</name>
    <dbReference type="NCBI Taxonomy" id="4874"/>
    <lineage>
        <taxon>Eukaryota</taxon>
        <taxon>Fungi</taxon>
        <taxon>Fungi incertae sedis</taxon>
        <taxon>Mucoromycota</taxon>
        <taxon>Glomeromycotina</taxon>
        <taxon>Glomeromycetes</taxon>
        <taxon>Diversisporales</taxon>
        <taxon>Gigasporaceae</taxon>
        <taxon>Gigaspora</taxon>
    </lineage>
</organism>
<keyword evidence="1" id="KW-0732">Signal</keyword>
<evidence type="ECO:0000313" key="2">
    <source>
        <dbReference type="EMBL" id="KAF0525865.1"/>
    </source>
</evidence>
<protein>
    <submittedName>
        <fullName evidence="2">Uncharacterized protein</fullName>
    </submittedName>
</protein>
<keyword evidence="3" id="KW-1185">Reference proteome</keyword>
<accession>A0A8H4ENP5</accession>
<sequence length="130" mass="13877">MQLFVLGFFSEVVLTSPLVVRQGKLPSCPVNTLLTACHVVTEPSKQIMNVPPRYECGTSVTCNYYGSNANCNNIFVGCITSAVQVTRFYCSSGTVKPDGTEDQCGFTCNNCLATGENMSCSVCYGGIDAS</sequence>
<reference evidence="2 3" key="1">
    <citation type="journal article" date="2019" name="Environ. Microbiol.">
        <title>At the nexus of three kingdoms: the genome of the mycorrhizal fungus Gigaspora margarita provides insights into plant, endobacterial and fungal interactions.</title>
        <authorList>
            <person name="Venice F."/>
            <person name="Ghignone S."/>
            <person name="Salvioli di Fossalunga A."/>
            <person name="Amselem J."/>
            <person name="Novero M."/>
            <person name="Xianan X."/>
            <person name="Sedzielewska Toro K."/>
            <person name="Morin E."/>
            <person name="Lipzen A."/>
            <person name="Grigoriev I.V."/>
            <person name="Henrissat B."/>
            <person name="Martin F.M."/>
            <person name="Bonfante P."/>
        </authorList>
    </citation>
    <scope>NUCLEOTIDE SEQUENCE [LARGE SCALE GENOMIC DNA]</scope>
    <source>
        <strain evidence="2 3">BEG34</strain>
    </source>
</reference>
<feature type="chain" id="PRO_5034076215" evidence="1">
    <location>
        <begin position="16"/>
        <end position="130"/>
    </location>
</feature>
<gene>
    <name evidence="2" type="ORF">F8M41_014293</name>
</gene>
<dbReference type="OrthoDB" id="10521002at2759"/>
<evidence type="ECO:0000313" key="3">
    <source>
        <dbReference type="Proteomes" id="UP000439903"/>
    </source>
</evidence>
<feature type="signal peptide" evidence="1">
    <location>
        <begin position="1"/>
        <end position="15"/>
    </location>
</feature>
<evidence type="ECO:0000256" key="1">
    <source>
        <dbReference type="SAM" id="SignalP"/>
    </source>
</evidence>
<dbReference type="Proteomes" id="UP000439903">
    <property type="component" value="Unassembled WGS sequence"/>
</dbReference>
<dbReference type="AlphaFoldDB" id="A0A8H4ENP5"/>